<proteinExistence type="predicted"/>
<reference evidence="1" key="1">
    <citation type="submission" date="2022-02" db="EMBL/GenBank/DDBJ databases">
        <title>Plant Genome Project.</title>
        <authorList>
            <person name="Zhang R.-G."/>
        </authorList>
    </citation>
    <scope>NUCLEOTIDE SEQUENCE</scope>
    <source>
        <strain evidence="1">AT1</strain>
    </source>
</reference>
<protein>
    <submittedName>
        <fullName evidence="1">Uncharacterized protein</fullName>
    </submittedName>
</protein>
<evidence type="ECO:0000313" key="2">
    <source>
        <dbReference type="Proteomes" id="UP001062846"/>
    </source>
</evidence>
<accession>A0ACC0NFJ6</accession>
<name>A0ACC0NFJ6_RHOML</name>
<dbReference type="EMBL" id="CM046393">
    <property type="protein sequence ID" value="KAI8551382.1"/>
    <property type="molecule type" value="Genomic_DNA"/>
</dbReference>
<dbReference type="Proteomes" id="UP001062846">
    <property type="component" value="Chromosome 6"/>
</dbReference>
<keyword evidence="2" id="KW-1185">Reference proteome</keyword>
<sequence>MLQGKATVKASLEVIIRDTLVYARNFHSCFFHFVFHNCNRVANTIAKYALSLDAPITWQENVPNWVSKEASVDISSMD</sequence>
<evidence type="ECO:0000313" key="1">
    <source>
        <dbReference type="EMBL" id="KAI8551382.1"/>
    </source>
</evidence>
<comment type="caution">
    <text evidence="1">The sequence shown here is derived from an EMBL/GenBank/DDBJ whole genome shotgun (WGS) entry which is preliminary data.</text>
</comment>
<gene>
    <name evidence="1" type="ORF">RHMOL_Rhmol06G0181600</name>
</gene>
<organism evidence="1 2">
    <name type="scientific">Rhododendron molle</name>
    <name type="common">Chinese azalea</name>
    <name type="synonym">Azalea mollis</name>
    <dbReference type="NCBI Taxonomy" id="49168"/>
    <lineage>
        <taxon>Eukaryota</taxon>
        <taxon>Viridiplantae</taxon>
        <taxon>Streptophyta</taxon>
        <taxon>Embryophyta</taxon>
        <taxon>Tracheophyta</taxon>
        <taxon>Spermatophyta</taxon>
        <taxon>Magnoliopsida</taxon>
        <taxon>eudicotyledons</taxon>
        <taxon>Gunneridae</taxon>
        <taxon>Pentapetalae</taxon>
        <taxon>asterids</taxon>
        <taxon>Ericales</taxon>
        <taxon>Ericaceae</taxon>
        <taxon>Ericoideae</taxon>
        <taxon>Rhodoreae</taxon>
        <taxon>Rhododendron</taxon>
    </lineage>
</organism>